<dbReference type="GO" id="GO:0043565">
    <property type="term" value="F:sequence-specific DNA binding"/>
    <property type="evidence" value="ECO:0007669"/>
    <property type="project" value="TreeGrafter"/>
</dbReference>
<dbReference type="Gene3D" id="3.30.70.1290">
    <property type="entry name" value="Transposase IS200-like"/>
    <property type="match status" value="1"/>
</dbReference>
<dbReference type="GO" id="GO:0004803">
    <property type="term" value="F:transposase activity"/>
    <property type="evidence" value="ECO:0007669"/>
    <property type="project" value="InterPro"/>
</dbReference>
<proteinExistence type="predicted"/>
<keyword evidence="3" id="KW-1185">Reference proteome</keyword>
<dbReference type="InterPro" id="IPR052715">
    <property type="entry name" value="RAYT_transposase"/>
</dbReference>
<name>A0A1H3C650_9PROT</name>
<accession>A0A1H3C650</accession>
<protein>
    <submittedName>
        <fullName evidence="2">REP element-mobilizing transposase RayT</fullName>
    </submittedName>
</protein>
<evidence type="ECO:0000313" key="2">
    <source>
        <dbReference type="EMBL" id="SDX49652.1"/>
    </source>
</evidence>
<dbReference type="InterPro" id="IPR036515">
    <property type="entry name" value="Transposase_17_sf"/>
</dbReference>
<dbReference type="InterPro" id="IPR002686">
    <property type="entry name" value="Transposase_17"/>
</dbReference>
<evidence type="ECO:0000313" key="3">
    <source>
        <dbReference type="Proteomes" id="UP000198640"/>
    </source>
</evidence>
<gene>
    <name evidence="2" type="ORF">SAMN05421881_100280</name>
</gene>
<dbReference type="SMART" id="SM01321">
    <property type="entry name" value="Y1_Tnp"/>
    <property type="match status" value="1"/>
</dbReference>
<dbReference type="PANTHER" id="PTHR36966:SF1">
    <property type="entry name" value="REP-ASSOCIATED TYROSINE TRANSPOSASE"/>
    <property type="match status" value="1"/>
</dbReference>
<dbReference type="EMBL" id="FNOY01000002">
    <property type="protein sequence ID" value="SDX49652.1"/>
    <property type="molecule type" value="Genomic_DNA"/>
</dbReference>
<dbReference type="SUPFAM" id="SSF143422">
    <property type="entry name" value="Transposase IS200-like"/>
    <property type="match status" value="1"/>
</dbReference>
<dbReference type="Proteomes" id="UP000198640">
    <property type="component" value="Unassembled WGS sequence"/>
</dbReference>
<dbReference type="GO" id="GO:0006313">
    <property type="term" value="P:DNA transposition"/>
    <property type="evidence" value="ECO:0007669"/>
    <property type="project" value="InterPro"/>
</dbReference>
<dbReference type="STRING" id="44576.SAMN05421881_100280"/>
<dbReference type="RefSeq" id="WP_090411152.1">
    <property type="nucleotide sequence ID" value="NZ_FNOY01000002.1"/>
</dbReference>
<feature type="domain" description="Transposase IS200-like" evidence="1">
    <location>
        <begin position="21"/>
        <end position="163"/>
    </location>
</feature>
<reference evidence="2 3" key="1">
    <citation type="submission" date="2016-10" db="EMBL/GenBank/DDBJ databases">
        <authorList>
            <person name="de Groot N.N."/>
        </authorList>
    </citation>
    <scope>NUCLEOTIDE SEQUENCE [LARGE SCALE GENOMIC DNA]</scope>
    <source>
        <strain evidence="2 3">Nm1</strain>
    </source>
</reference>
<dbReference type="PANTHER" id="PTHR36966">
    <property type="entry name" value="REP-ASSOCIATED TYROSINE TRANSPOSASE"/>
    <property type="match status" value="1"/>
</dbReference>
<dbReference type="AlphaFoldDB" id="A0A1H3C650"/>
<evidence type="ECO:0000259" key="1">
    <source>
        <dbReference type="SMART" id="SM01321"/>
    </source>
</evidence>
<organism evidence="2 3">
    <name type="scientific">Nitrosomonas halophila</name>
    <dbReference type="NCBI Taxonomy" id="44576"/>
    <lineage>
        <taxon>Bacteria</taxon>
        <taxon>Pseudomonadati</taxon>
        <taxon>Pseudomonadota</taxon>
        <taxon>Betaproteobacteria</taxon>
        <taxon>Nitrosomonadales</taxon>
        <taxon>Nitrosomonadaceae</taxon>
        <taxon>Nitrosomonas</taxon>
    </lineage>
</organism>
<dbReference type="OrthoDB" id="9794403at2"/>
<sequence>MTYHPGKHHRRSIRLPGYDYSQNGAYFVTLCTHNRHCLCGKIADGAMQMNDVGNIVRQCWDAIPIHFPRIEIDELVVMPNHIHGIVVIDGRGTACRAPTVERFGQPISGSIPTVMRSFKSAMTKRINEMHGTPGARLWQRNYWEHIIRNEDELNRIRQYIIDNPARWEMDRENPNAAQLDVAIKKNFDEREA</sequence>